<feature type="chain" id="PRO_5020345988" description="Spore-associated protein A" evidence="1">
    <location>
        <begin position="29"/>
        <end position="153"/>
    </location>
</feature>
<name>A0A4R4SKI4_9ACTN</name>
<protein>
    <recommendedName>
        <fullName evidence="4">Spore-associated protein A</fullName>
    </recommendedName>
</protein>
<gene>
    <name evidence="2" type="ORF">E1283_31720</name>
</gene>
<evidence type="ECO:0000313" key="2">
    <source>
        <dbReference type="EMBL" id="TDC64200.1"/>
    </source>
</evidence>
<comment type="caution">
    <text evidence="2">The sequence shown here is derived from an EMBL/GenBank/DDBJ whole genome shotgun (WGS) entry which is preliminary data.</text>
</comment>
<sequence length="153" mass="15794">MRRTVIRAAVALPLAAVTLAVTVTPASAHTLNEAVTSTTGCGWSSGSYLTLHSGAITTSGGTRFGTAYLLWSDSYQENCVVTLREGAMHGVASSTEARLIGLASGTFRDQGSFGHFAAVSAPTGGECVSYRGEIISTDGQIAESPQVEFGWCG</sequence>
<keyword evidence="3" id="KW-1185">Reference proteome</keyword>
<organism evidence="2 3">
    <name type="scientific">Streptomyces hainanensis</name>
    <dbReference type="NCBI Taxonomy" id="402648"/>
    <lineage>
        <taxon>Bacteria</taxon>
        <taxon>Bacillati</taxon>
        <taxon>Actinomycetota</taxon>
        <taxon>Actinomycetes</taxon>
        <taxon>Kitasatosporales</taxon>
        <taxon>Streptomycetaceae</taxon>
        <taxon>Streptomyces</taxon>
    </lineage>
</organism>
<dbReference type="AlphaFoldDB" id="A0A4R4SKI4"/>
<dbReference type="RefSeq" id="WP_165956316.1">
    <property type="nucleotide sequence ID" value="NZ_SMKI01000527.1"/>
</dbReference>
<keyword evidence="1" id="KW-0732">Signal</keyword>
<accession>A0A4R4SKI4</accession>
<evidence type="ECO:0008006" key="4">
    <source>
        <dbReference type="Google" id="ProtNLM"/>
    </source>
</evidence>
<feature type="signal peptide" evidence="1">
    <location>
        <begin position="1"/>
        <end position="28"/>
    </location>
</feature>
<dbReference type="EMBL" id="SMKI01000527">
    <property type="protein sequence ID" value="TDC64200.1"/>
    <property type="molecule type" value="Genomic_DNA"/>
</dbReference>
<reference evidence="2 3" key="1">
    <citation type="submission" date="2019-03" db="EMBL/GenBank/DDBJ databases">
        <title>Draft genome sequences of novel Actinobacteria.</title>
        <authorList>
            <person name="Sahin N."/>
            <person name="Ay H."/>
            <person name="Saygin H."/>
        </authorList>
    </citation>
    <scope>NUCLEOTIDE SEQUENCE [LARGE SCALE GENOMIC DNA]</scope>
    <source>
        <strain evidence="2 3">DSM 41900</strain>
    </source>
</reference>
<evidence type="ECO:0000313" key="3">
    <source>
        <dbReference type="Proteomes" id="UP000295345"/>
    </source>
</evidence>
<proteinExistence type="predicted"/>
<evidence type="ECO:0000256" key="1">
    <source>
        <dbReference type="SAM" id="SignalP"/>
    </source>
</evidence>
<dbReference type="Proteomes" id="UP000295345">
    <property type="component" value="Unassembled WGS sequence"/>
</dbReference>